<dbReference type="SUPFAM" id="SSF53098">
    <property type="entry name" value="Ribonuclease H-like"/>
    <property type="match status" value="1"/>
</dbReference>
<protein>
    <recommendedName>
        <fullName evidence="1">Gypsy retrotransposon integrase-like protein 1</fullName>
    </recommendedName>
</protein>
<sequence length="258" mass="28723">SQPPIFHHISHGTAPLICCLGPNYPKVMSIPSVPEQAAMEEYIKEALQQGFIRPSTSPAASSFFFVSKKDGGLRPCIDYRALNSQTTNCQRIHQTRPEKRFTTSSEFVKEMNGRRPSLPHRLEGVQHPYVLTSLRLTLLDSVHTSPGSGHPSSQRTLSLLQNRYWWPSMAQDVACYIKGCSVCAMTTTPRRLPESKLVTLPLPRRPWSHLGVDFATDLPASQGYTTILVIVDRFSKACKLIPLKGLPTALETAEAHVF</sequence>
<comment type="caution">
    <text evidence="3">The sequence shown here is derived from an EMBL/GenBank/DDBJ whole genome shotgun (WGS) entry which is preliminary data.</text>
</comment>
<dbReference type="AlphaFoldDB" id="A0ABD0NB90"/>
<dbReference type="Proteomes" id="UP001529510">
    <property type="component" value="Unassembled WGS sequence"/>
</dbReference>
<dbReference type="InterPro" id="IPR050951">
    <property type="entry name" value="Retrovirus_Pol_polyprotein"/>
</dbReference>
<dbReference type="GO" id="GO:0006259">
    <property type="term" value="P:DNA metabolic process"/>
    <property type="evidence" value="ECO:0007669"/>
    <property type="project" value="UniProtKB-ARBA"/>
</dbReference>
<dbReference type="SUPFAM" id="SSF56672">
    <property type="entry name" value="DNA/RNA polymerases"/>
    <property type="match status" value="1"/>
</dbReference>
<feature type="non-terminal residue" evidence="3">
    <location>
        <position position="258"/>
    </location>
</feature>
<evidence type="ECO:0000313" key="3">
    <source>
        <dbReference type="EMBL" id="KAL0158815.1"/>
    </source>
</evidence>
<evidence type="ECO:0000256" key="1">
    <source>
        <dbReference type="ARBA" id="ARBA00039658"/>
    </source>
</evidence>
<dbReference type="InterPro" id="IPR043502">
    <property type="entry name" value="DNA/RNA_pol_sf"/>
</dbReference>
<dbReference type="PANTHER" id="PTHR37984:SF5">
    <property type="entry name" value="PROTEIN NYNRIN-LIKE"/>
    <property type="match status" value="1"/>
</dbReference>
<accession>A0ABD0NB90</accession>
<evidence type="ECO:0000313" key="4">
    <source>
        <dbReference type="Proteomes" id="UP001529510"/>
    </source>
</evidence>
<dbReference type="Gene3D" id="3.30.420.10">
    <property type="entry name" value="Ribonuclease H-like superfamily/Ribonuclease H"/>
    <property type="match status" value="1"/>
</dbReference>
<dbReference type="InterPro" id="IPR036397">
    <property type="entry name" value="RNaseH_sf"/>
</dbReference>
<reference evidence="3 4" key="1">
    <citation type="submission" date="2024-05" db="EMBL/GenBank/DDBJ databases">
        <title>Genome sequencing and assembly of Indian major carp, Cirrhinus mrigala (Hamilton, 1822).</title>
        <authorList>
            <person name="Mohindra V."/>
            <person name="Chowdhury L.M."/>
            <person name="Lal K."/>
            <person name="Jena J.K."/>
        </authorList>
    </citation>
    <scope>NUCLEOTIDE SEQUENCE [LARGE SCALE GENOMIC DNA]</scope>
    <source>
        <strain evidence="3">CM1030</strain>
        <tissue evidence="3">Blood</tissue>
    </source>
</reference>
<keyword evidence="4" id="KW-1185">Reference proteome</keyword>
<proteinExistence type="predicted"/>
<dbReference type="EMBL" id="JAMKFB020000023">
    <property type="protein sequence ID" value="KAL0158815.1"/>
    <property type="molecule type" value="Genomic_DNA"/>
</dbReference>
<feature type="domain" description="Integrase zinc-binding" evidence="2">
    <location>
        <begin position="132"/>
        <end position="187"/>
    </location>
</feature>
<evidence type="ECO:0000259" key="2">
    <source>
        <dbReference type="Pfam" id="PF17921"/>
    </source>
</evidence>
<dbReference type="Pfam" id="PF17921">
    <property type="entry name" value="Integrase_H2C2"/>
    <property type="match status" value="1"/>
</dbReference>
<feature type="non-terminal residue" evidence="3">
    <location>
        <position position="1"/>
    </location>
</feature>
<name>A0ABD0NB90_CIRMR</name>
<dbReference type="Gene3D" id="3.10.10.10">
    <property type="entry name" value="HIV Type 1 Reverse Transcriptase, subunit A, domain 1"/>
    <property type="match status" value="1"/>
</dbReference>
<organism evidence="3 4">
    <name type="scientific">Cirrhinus mrigala</name>
    <name type="common">Mrigala</name>
    <dbReference type="NCBI Taxonomy" id="683832"/>
    <lineage>
        <taxon>Eukaryota</taxon>
        <taxon>Metazoa</taxon>
        <taxon>Chordata</taxon>
        <taxon>Craniata</taxon>
        <taxon>Vertebrata</taxon>
        <taxon>Euteleostomi</taxon>
        <taxon>Actinopterygii</taxon>
        <taxon>Neopterygii</taxon>
        <taxon>Teleostei</taxon>
        <taxon>Ostariophysi</taxon>
        <taxon>Cypriniformes</taxon>
        <taxon>Cyprinidae</taxon>
        <taxon>Labeoninae</taxon>
        <taxon>Labeonini</taxon>
        <taxon>Cirrhinus</taxon>
    </lineage>
</organism>
<gene>
    <name evidence="3" type="ORF">M9458_046891</name>
</gene>
<dbReference type="PANTHER" id="PTHR37984">
    <property type="entry name" value="PROTEIN CBG26694"/>
    <property type="match status" value="1"/>
</dbReference>
<dbReference type="InterPro" id="IPR041588">
    <property type="entry name" value="Integrase_H2C2"/>
</dbReference>
<dbReference type="InterPro" id="IPR012337">
    <property type="entry name" value="RNaseH-like_sf"/>
</dbReference>